<dbReference type="NCBIfam" id="TIGR01730">
    <property type="entry name" value="RND_mfp"/>
    <property type="match status" value="1"/>
</dbReference>
<evidence type="ECO:0000256" key="2">
    <source>
        <dbReference type="SAM" id="MobiDB-lite"/>
    </source>
</evidence>
<feature type="domain" description="CusB-like beta-barrel" evidence="5">
    <location>
        <begin position="155"/>
        <end position="228"/>
    </location>
</feature>
<dbReference type="Pfam" id="PF25954">
    <property type="entry name" value="Beta-barrel_RND_2"/>
    <property type="match status" value="1"/>
</dbReference>
<dbReference type="PANTHER" id="PTHR30469">
    <property type="entry name" value="MULTIDRUG RESISTANCE PROTEIN MDTA"/>
    <property type="match status" value="1"/>
</dbReference>
<feature type="domain" description="YknX-like C-terminal permuted SH3-like" evidence="6">
    <location>
        <begin position="237"/>
        <end position="302"/>
    </location>
</feature>
<dbReference type="OrthoDB" id="320389at2"/>
<sequence>MTQKKTRTILIIGIAVAVTVIAVIVINKTKKTGLMQAPGKRGGSSVVSVRSEEATIQTLNDYVITNGEVESQSAIEVFPSMNGKIVSINVMLGSHVNKGDVIAKVDPSEPGTKYALSPVEAPISGSIVSSPSKVGAKVSTSTAITMIGDIENLQISAPVPERYVAELKPGLKAEVTLEAYPGVIFSATVSRVSPVVDAATRTKEIILNFDKKDSRINAGMFAKVKLYTSKYAGCIAVQKDSIVSQNDNSYLFVVNDDGTVSKRTVKTGKTVDNLIQIMDNLMTGERVVVEGMLSVSDGARVNDIAQPKPAASPEKAAEDEKTAEKSGGRK</sequence>
<dbReference type="GO" id="GO:0015562">
    <property type="term" value="F:efflux transmembrane transporter activity"/>
    <property type="evidence" value="ECO:0007669"/>
    <property type="project" value="TreeGrafter"/>
</dbReference>
<dbReference type="RefSeq" id="WP_078932613.1">
    <property type="nucleotide sequence ID" value="NZ_FUWG01000004.1"/>
</dbReference>
<dbReference type="EMBL" id="FUWG01000004">
    <property type="protein sequence ID" value="SJZ32143.1"/>
    <property type="molecule type" value="Genomic_DNA"/>
</dbReference>
<evidence type="ECO:0000259" key="4">
    <source>
        <dbReference type="Pfam" id="PF25917"/>
    </source>
</evidence>
<feature type="compositionally biased region" description="Low complexity" evidence="2">
    <location>
        <begin position="305"/>
        <end position="314"/>
    </location>
</feature>
<dbReference type="Gene3D" id="2.40.50.100">
    <property type="match status" value="1"/>
</dbReference>
<feature type="region of interest" description="Disordered" evidence="2">
    <location>
        <begin position="300"/>
        <end position="330"/>
    </location>
</feature>
<keyword evidence="8" id="KW-1185">Reference proteome</keyword>
<dbReference type="Gene3D" id="2.40.30.170">
    <property type="match status" value="1"/>
</dbReference>
<dbReference type="InterPro" id="IPR058792">
    <property type="entry name" value="Beta-barrel_RND_2"/>
</dbReference>
<evidence type="ECO:0000256" key="3">
    <source>
        <dbReference type="SAM" id="Phobius"/>
    </source>
</evidence>
<evidence type="ECO:0000259" key="5">
    <source>
        <dbReference type="Pfam" id="PF25954"/>
    </source>
</evidence>
<reference evidence="7 8" key="1">
    <citation type="submission" date="2017-02" db="EMBL/GenBank/DDBJ databases">
        <authorList>
            <person name="Peterson S.W."/>
        </authorList>
    </citation>
    <scope>NUCLEOTIDE SEQUENCE [LARGE SCALE GENOMIC DNA]</scope>
    <source>
        <strain evidence="7 8">ATCC BAA-908</strain>
    </source>
</reference>
<accession>A0A1T4JPR5</accession>
<proteinExistence type="inferred from homology"/>
<dbReference type="Gene3D" id="2.40.420.20">
    <property type="match status" value="1"/>
</dbReference>
<feature type="transmembrane region" description="Helical" evidence="3">
    <location>
        <begin position="6"/>
        <end position="26"/>
    </location>
</feature>
<evidence type="ECO:0000313" key="7">
    <source>
        <dbReference type="EMBL" id="SJZ32143.1"/>
    </source>
</evidence>
<dbReference type="STRING" id="261392.SAMN02745149_00691"/>
<evidence type="ECO:0000256" key="1">
    <source>
        <dbReference type="ARBA" id="ARBA00009477"/>
    </source>
</evidence>
<name>A0A1T4JPR5_TREPO</name>
<evidence type="ECO:0000259" key="6">
    <source>
        <dbReference type="Pfam" id="PF25989"/>
    </source>
</evidence>
<keyword evidence="3" id="KW-0472">Membrane</keyword>
<dbReference type="GO" id="GO:1990281">
    <property type="term" value="C:efflux pump complex"/>
    <property type="evidence" value="ECO:0007669"/>
    <property type="project" value="TreeGrafter"/>
</dbReference>
<keyword evidence="3" id="KW-1133">Transmembrane helix</keyword>
<organism evidence="7 8">
    <name type="scientific">Treponema porcinum</name>
    <dbReference type="NCBI Taxonomy" id="261392"/>
    <lineage>
        <taxon>Bacteria</taxon>
        <taxon>Pseudomonadati</taxon>
        <taxon>Spirochaetota</taxon>
        <taxon>Spirochaetia</taxon>
        <taxon>Spirochaetales</taxon>
        <taxon>Treponemataceae</taxon>
        <taxon>Treponema</taxon>
    </lineage>
</organism>
<dbReference type="GeneID" id="78316004"/>
<feature type="domain" description="Multidrug resistance protein MdtA-like barrel-sandwich hybrid" evidence="4">
    <location>
        <begin position="75"/>
        <end position="146"/>
    </location>
</feature>
<gene>
    <name evidence="7" type="ORF">SAMN02745149_00691</name>
</gene>
<dbReference type="InterPro" id="IPR058637">
    <property type="entry name" value="YknX-like_C"/>
</dbReference>
<dbReference type="InterPro" id="IPR058625">
    <property type="entry name" value="MdtA-like_BSH"/>
</dbReference>
<dbReference type="Pfam" id="PF25989">
    <property type="entry name" value="YknX_C"/>
    <property type="match status" value="1"/>
</dbReference>
<feature type="compositionally biased region" description="Basic and acidic residues" evidence="2">
    <location>
        <begin position="315"/>
        <end position="330"/>
    </location>
</feature>
<dbReference type="Pfam" id="PF25917">
    <property type="entry name" value="BSH_RND"/>
    <property type="match status" value="1"/>
</dbReference>
<protein>
    <submittedName>
        <fullName evidence="7">RND family efflux transporter, MFP subunit</fullName>
    </submittedName>
</protein>
<keyword evidence="3" id="KW-0812">Transmembrane</keyword>
<evidence type="ECO:0000313" key="8">
    <source>
        <dbReference type="Proteomes" id="UP000190423"/>
    </source>
</evidence>
<dbReference type="AlphaFoldDB" id="A0A1T4JPR5"/>
<comment type="similarity">
    <text evidence="1">Belongs to the membrane fusion protein (MFP) (TC 8.A.1) family.</text>
</comment>
<dbReference type="Proteomes" id="UP000190423">
    <property type="component" value="Unassembled WGS sequence"/>
</dbReference>
<dbReference type="InterPro" id="IPR006143">
    <property type="entry name" value="RND_pump_MFP"/>
</dbReference>
<dbReference type="SUPFAM" id="SSF111369">
    <property type="entry name" value="HlyD-like secretion proteins"/>
    <property type="match status" value="1"/>
</dbReference>